<feature type="compositionally biased region" description="Basic residues" evidence="1">
    <location>
        <begin position="112"/>
        <end position="121"/>
    </location>
</feature>
<proteinExistence type="predicted"/>
<feature type="compositionally biased region" description="Low complexity" evidence="1">
    <location>
        <begin position="61"/>
        <end position="71"/>
    </location>
</feature>
<feature type="region of interest" description="Disordered" evidence="1">
    <location>
        <begin position="29"/>
        <end position="134"/>
    </location>
</feature>
<organism evidence="3">
    <name type="scientific">Helicotheca tamesis</name>
    <dbReference type="NCBI Taxonomy" id="374047"/>
    <lineage>
        <taxon>Eukaryota</taxon>
        <taxon>Sar</taxon>
        <taxon>Stramenopiles</taxon>
        <taxon>Ochrophyta</taxon>
        <taxon>Bacillariophyta</taxon>
        <taxon>Mediophyceae</taxon>
        <taxon>Lithodesmiophycidae</taxon>
        <taxon>Lithodesmiales</taxon>
        <taxon>Lithodesmiaceae</taxon>
        <taxon>Helicotheca</taxon>
    </lineage>
</organism>
<keyword evidence="2" id="KW-0732">Signal</keyword>
<dbReference type="EMBL" id="HBGV01012807">
    <property type="protein sequence ID" value="CAD9501549.1"/>
    <property type="molecule type" value="Transcribed_RNA"/>
</dbReference>
<name>A0A7S2HVC5_9STRA</name>
<feature type="chain" id="PRO_5031572448" evidence="2">
    <location>
        <begin position="22"/>
        <end position="390"/>
    </location>
</feature>
<dbReference type="AlphaFoldDB" id="A0A7S2HVC5"/>
<feature type="compositionally biased region" description="Pro residues" evidence="1">
    <location>
        <begin position="50"/>
        <end position="60"/>
    </location>
</feature>
<sequence length="390" mass="43812">MNFRSIALALVVTSPTLLAYAENIRKARELRRPPAHAGRGQPQPDLTDPPTHPPTHPPTASPTDSPTDSPTAPEPQEPQQRDQSTDQTSGGRQPVPQSPPPQISSSSAPHGNRNKKPKKKPAPKDAPATSSHSSYPTNDCITYSILNPWESIWGGCPTYKPGFMPWSNYDYCDEDVGPGGVLAEDACPQCGKCLGPENTCVAFGKRRPFDAGYGGCHTYKKGLENHDYCYSDEDNGIKAFQACPECNKCVESSPRTVKISVRFIQALERGDDSTDKLEIIGYLGSQLDRRKHRKFWEKKLPEYQDIFKGKKFYLEKTHYYYDVGDWEYISAKGTLREYDYGNGDDFLGTQKMSFEVGELYHKGTTQMVFLNWYDRTQGNRIQALFKIDVY</sequence>
<evidence type="ECO:0000256" key="2">
    <source>
        <dbReference type="SAM" id="SignalP"/>
    </source>
</evidence>
<accession>A0A7S2HVC5</accession>
<reference evidence="3" key="1">
    <citation type="submission" date="2021-01" db="EMBL/GenBank/DDBJ databases">
        <authorList>
            <person name="Corre E."/>
            <person name="Pelletier E."/>
            <person name="Niang G."/>
            <person name="Scheremetjew M."/>
            <person name="Finn R."/>
            <person name="Kale V."/>
            <person name="Holt S."/>
            <person name="Cochrane G."/>
            <person name="Meng A."/>
            <person name="Brown T."/>
            <person name="Cohen L."/>
        </authorList>
    </citation>
    <scope>NUCLEOTIDE SEQUENCE</scope>
    <source>
        <strain evidence="3">CCMP826</strain>
    </source>
</reference>
<evidence type="ECO:0000256" key="1">
    <source>
        <dbReference type="SAM" id="MobiDB-lite"/>
    </source>
</evidence>
<evidence type="ECO:0000313" key="3">
    <source>
        <dbReference type="EMBL" id="CAD9501549.1"/>
    </source>
</evidence>
<feature type="signal peptide" evidence="2">
    <location>
        <begin position="1"/>
        <end position="21"/>
    </location>
</feature>
<gene>
    <name evidence="3" type="ORF">HTAM1171_LOCUS7818</name>
</gene>
<protein>
    <submittedName>
        <fullName evidence="3">Uncharacterized protein</fullName>
    </submittedName>
</protein>